<name>A0AAW6TDK0_9MICO</name>
<reference evidence="6 7" key="1">
    <citation type="submission" date="2023-04" db="EMBL/GenBank/DDBJ databases">
        <title>Klugiella caeni sp. nov. isolated from the sludge of biochemical tank.</title>
        <authorList>
            <person name="Geng K."/>
        </authorList>
    </citation>
    <scope>NUCLEOTIDE SEQUENCE [LARGE SCALE GENOMIC DNA]</scope>
    <source>
        <strain evidence="6 7">YN-L-19</strain>
    </source>
</reference>
<dbReference type="InterPro" id="IPR011053">
    <property type="entry name" value="Single_hybrid_motif"/>
</dbReference>
<dbReference type="PANTHER" id="PTHR11715:SF3">
    <property type="entry name" value="GLYCINE CLEAVAGE SYSTEM H PROTEIN-RELATED"/>
    <property type="match status" value="1"/>
</dbReference>
<dbReference type="HAMAP" id="MF_00272">
    <property type="entry name" value="GcvH"/>
    <property type="match status" value="1"/>
</dbReference>
<dbReference type="PANTHER" id="PTHR11715">
    <property type="entry name" value="GLYCINE CLEAVAGE SYSTEM H PROTEIN"/>
    <property type="match status" value="1"/>
</dbReference>
<dbReference type="CDD" id="cd06848">
    <property type="entry name" value="GCS_H"/>
    <property type="match status" value="1"/>
</dbReference>
<dbReference type="GO" id="GO:0005960">
    <property type="term" value="C:glycine cleavage complex"/>
    <property type="evidence" value="ECO:0007669"/>
    <property type="project" value="InterPro"/>
</dbReference>
<dbReference type="Pfam" id="PF01597">
    <property type="entry name" value="GCV_H"/>
    <property type="match status" value="1"/>
</dbReference>
<evidence type="ECO:0000313" key="6">
    <source>
        <dbReference type="EMBL" id="MDI2099642.1"/>
    </source>
</evidence>
<dbReference type="InterPro" id="IPR003016">
    <property type="entry name" value="2-oxoA_DH_lipoyl-BS"/>
</dbReference>
<dbReference type="PROSITE" id="PS50968">
    <property type="entry name" value="BIOTINYL_LIPOYL"/>
    <property type="match status" value="1"/>
</dbReference>
<sequence length="127" mass="13773">MSNPDDLRYTAQHEWLRIEGDEVTIGITDYAAEQLGDVVFVELPEIGARVERGAVVAEVESTKSVGEVYAPAAGEVVARHDDVVDAPESINGDAFEAWLFRLRVDDPASLEGSGLLDRDQYLAQLGG</sequence>
<protein>
    <recommendedName>
        <fullName evidence="3">Glycine cleavage system H protein</fullName>
    </recommendedName>
</protein>
<dbReference type="InterPro" id="IPR000089">
    <property type="entry name" value="Biotin_lipoyl"/>
</dbReference>
<comment type="similarity">
    <text evidence="1 3">Belongs to the GcvH family.</text>
</comment>
<evidence type="ECO:0000256" key="3">
    <source>
        <dbReference type="HAMAP-Rule" id="MF_00272"/>
    </source>
</evidence>
<dbReference type="InterPro" id="IPR017453">
    <property type="entry name" value="GCV_H_sub"/>
</dbReference>
<dbReference type="InterPro" id="IPR033753">
    <property type="entry name" value="GCV_H/Fam206"/>
</dbReference>
<dbReference type="Proteomes" id="UP001321506">
    <property type="component" value="Unassembled WGS sequence"/>
</dbReference>
<feature type="modified residue" description="N6-lipoyllysine" evidence="3 4">
    <location>
        <position position="63"/>
    </location>
</feature>
<evidence type="ECO:0000256" key="2">
    <source>
        <dbReference type="ARBA" id="ARBA00022823"/>
    </source>
</evidence>
<proteinExistence type="inferred from homology"/>
<dbReference type="SUPFAM" id="SSF51230">
    <property type="entry name" value="Single hybrid motif"/>
    <property type="match status" value="1"/>
</dbReference>
<dbReference type="NCBIfam" id="NF002270">
    <property type="entry name" value="PRK01202.1"/>
    <property type="match status" value="1"/>
</dbReference>
<accession>A0AAW6TDK0</accession>
<comment type="caution">
    <text evidence="6">The sequence shown here is derived from an EMBL/GenBank/DDBJ whole genome shotgun (WGS) entry which is preliminary data.</text>
</comment>
<comment type="cofactor">
    <cofactor evidence="3">
        <name>(R)-lipoate</name>
        <dbReference type="ChEBI" id="CHEBI:83088"/>
    </cofactor>
    <text evidence="3">Binds 1 lipoyl cofactor covalently.</text>
</comment>
<dbReference type="GO" id="GO:0009249">
    <property type="term" value="P:protein lipoylation"/>
    <property type="evidence" value="ECO:0007669"/>
    <property type="project" value="TreeGrafter"/>
</dbReference>
<dbReference type="RefSeq" id="WP_281489434.1">
    <property type="nucleotide sequence ID" value="NZ_JASATX010000006.1"/>
</dbReference>
<comment type="subunit">
    <text evidence="3">The glycine cleavage system is composed of four proteins: P, T, L and H.</text>
</comment>
<dbReference type="PROSITE" id="PS00189">
    <property type="entry name" value="LIPOYL"/>
    <property type="match status" value="1"/>
</dbReference>
<gene>
    <name evidence="3 6" type="primary">gcvH</name>
    <name evidence="6" type="ORF">QF206_11770</name>
</gene>
<dbReference type="AlphaFoldDB" id="A0AAW6TDK0"/>
<dbReference type="EMBL" id="JASATX010000006">
    <property type="protein sequence ID" value="MDI2099642.1"/>
    <property type="molecule type" value="Genomic_DNA"/>
</dbReference>
<dbReference type="GO" id="GO:0019464">
    <property type="term" value="P:glycine decarboxylation via glycine cleavage system"/>
    <property type="evidence" value="ECO:0007669"/>
    <property type="project" value="UniProtKB-UniRule"/>
</dbReference>
<evidence type="ECO:0000256" key="4">
    <source>
        <dbReference type="PIRSR" id="PIRSR617453-50"/>
    </source>
</evidence>
<dbReference type="NCBIfam" id="TIGR00527">
    <property type="entry name" value="gcvH"/>
    <property type="match status" value="1"/>
</dbReference>
<organism evidence="6 7">
    <name type="scientific">Ruicaihuangia caeni</name>
    <dbReference type="NCBI Taxonomy" id="3042517"/>
    <lineage>
        <taxon>Bacteria</taxon>
        <taxon>Bacillati</taxon>
        <taxon>Actinomycetota</taxon>
        <taxon>Actinomycetes</taxon>
        <taxon>Micrococcales</taxon>
        <taxon>Microbacteriaceae</taxon>
        <taxon>Ruicaihuangia</taxon>
    </lineage>
</organism>
<dbReference type="InterPro" id="IPR002930">
    <property type="entry name" value="GCV_H"/>
</dbReference>
<dbReference type="GO" id="GO:0005829">
    <property type="term" value="C:cytosol"/>
    <property type="evidence" value="ECO:0007669"/>
    <property type="project" value="TreeGrafter"/>
</dbReference>
<keyword evidence="7" id="KW-1185">Reference proteome</keyword>
<comment type="function">
    <text evidence="3">The glycine cleavage system catalyzes the degradation of glycine. The H protein shuttles the methylamine group of glycine from the P protein to the T protein.</text>
</comment>
<dbReference type="Gene3D" id="2.40.50.100">
    <property type="match status" value="1"/>
</dbReference>
<keyword evidence="2 3" id="KW-0450">Lipoyl</keyword>
<evidence type="ECO:0000256" key="1">
    <source>
        <dbReference type="ARBA" id="ARBA00009249"/>
    </source>
</evidence>
<evidence type="ECO:0000259" key="5">
    <source>
        <dbReference type="PROSITE" id="PS50968"/>
    </source>
</evidence>
<evidence type="ECO:0000313" key="7">
    <source>
        <dbReference type="Proteomes" id="UP001321506"/>
    </source>
</evidence>
<feature type="domain" description="Lipoyl-binding" evidence="5">
    <location>
        <begin position="22"/>
        <end position="103"/>
    </location>
</feature>